<dbReference type="Proteomes" id="UP000319040">
    <property type="component" value="Unassembled WGS sequence"/>
</dbReference>
<dbReference type="AlphaFoldDB" id="A0A521BU20"/>
<evidence type="ECO:0000313" key="2">
    <source>
        <dbReference type="Proteomes" id="UP000319040"/>
    </source>
</evidence>
<reference evidence="1 2" key="1">
    <citation type="submission" date="2017-05" db="EMBL/GenBank/DDBJ databases">
        <authorList>
            <person name="Varghese N."/>
            <person name="Submissions S."/>
        </authorList>
    </citation>
    <scope>NUCLEOTIDE SEQUENCE [LARGE SCALE GENOMIC DNA]</scope>
    <source>
        <strain evidence="1 2">DSM 27040</strain>
    </source>
</reference>
<evidence type="ECO:0000313" key="1">
    <source>
        <dbReference type="EMBL" id="SMO50653.1"/>
    </source>
</evidence>
<name>A0A521BU20_SACCC</name>
<dbReference type="PROSITE" id="PS51257">
    <property type="entry name" value="PROKAR_LIPOPROTEIN"/>
    <property type="match status" value="1"/>
</dbReference>
<proteinExistence type="predicted"/>
<sequence>MNIRLFSFVLGLMFLILISCNKKQETTITTKSSDMNIVFLHHSTGSYIWNGTKRTFFHKVASRISDRLSDMMTKSPRIPFHIQAHNAEHNTDYRITELPFPKKSPYGWNNYPYDYYNIWVKNAGIKPYMEEPTLEMLTQDYQTIIFKHCYPASNIQPDQDSADINSDVRTLANYKLQYNALKKKLHEFPDTKFILFTGAVQVQYYLPEDEAKRAKAFYDWTINEWNEEDDNIYLWDLYALQTEGGLYFKDDYALTPYNSHPGGDFSKRVSRLFANRIIDVVENDGKKTTLTGEILQ</sequence>
<protein>
    <submittedName>
        <fullName evidence="1">Uncharacterized protein</fullName>
    </submittedName>
</protein>
<dbReference type="EMBL" id="FXTB01000002">
    <property type="protein sequence ID" value="SMO50653.1"/>
    <property type="molecule type" value="Genomic_DNA"/>
</dbReference>
<organism evidence="1 2">
    <name type="scientific">Saccharicrinis carchari</name>
    <dbReference type="NCBI Taxonomy" id="1168039"/>
    <lineage>
        <taxon>Bacteria</taxon>
        <taxon>Pseudomonadati</taxon>
        <taxon>Bacteroidota</taxon>
        <taxon>Bacteroidia</taxon>
        <taxon>Marinilabiliales</taxon>
        <taxon>Marinilabiliaceae</taxon>
        <taxon>Saccharicrinis</taxon>
    </lineage>
</organism>
<accession>A0A521BU20</accession>
<gene>
    <name evidence="1" type="ORF">SAMN06265379_10266</name>
</gene>
<keyword evidence="2" id="KW-1185">Reference proteome</keyword>